<dbReference type="Proteomes" id="UP000626148">
    <property type="component" value="Unassembled WGS sequence"/>
</dbReference>
<dbReference type="AlphaFoldDB" id="A0A918KSX0"/>
<reference evidence="2" key="2">
    <citation type="submission" date="2020-09" db="EMBL/GenBank/DDBJ databases">
        <authorList>
            <person name="Sun Q."/>
            <person name="Kim S."/>
        </authorList>
    </citation>
    <scope>NUCLEOTIDE SEQUENCE</scope>
    <source>
        <strain evidence="2">KCTC 22169</strain>
    </source>
</reference>
<dbReference type="RefSeq" id="WP_189613186.1">
    <property type="nucleotide sequence ID" value="NZ_BMXR01000016.1"/>
</dbReference>
<keyword evidence="3" id="KW-1185">Reference proteome</keyword>
<keyword evidence="1" id="KW-0472">Membrane</keyword>
<feature type="transmembrane region" description="Helical" evidence="1">
    <location>
        <begin position="42"/>
        <end position="60"/>
    </location>
</feature>
<evidence type="ECO:0000313" key="3">
    <source>
        <dbReference type="Proteomes" id="UP000626148"/>
    </source>
</evidence>
<keyword evidence="1" id="KW-0812">Transmembrane</keyword>
<gene>
    <name evidence="2" type="ORF">GCM10007392_45750</name>
</gene>
<dbReference type="EMBL" id="BMXR01000016">
    <property type="protein sequence ID" value="GGX73130.1"/>
    <property type="molecule type" value="Genomic_DNA"/>
</dbReference>
<name>A0A918KSX0_9GAMM</name>
<reference evidence="2" key="1">
    <citation type="journal article" date="2014" name="Int. J. Syst. Evol. Microbiol.">
        <title>Complete genome sequence of Corynebacterium casei LMG S-19264T (=DSM 44701T), isolated from a smear-ripened cheese.</title>
        <authorList>
            <consortium name="US DOE Joint Genome Institute (JGI-PGF)"/>
            <person name="Walter F."/>
            <person name="Albersmeier A."/>
            <person name="Kalinowski J."/>
            <person name="Ruckert C."/>
        </authorList>
    </citation>
    <scope>NUCLEOTIDE SEQUENCE</scope>
    <source>
        <strain evidence="2">KCTC 22169</strain>
    </source>
</reference>
<proteinExistence type="predicted"/>
<protein>
    <submittedName>
        <fullName evidence="2">Uncharacterized protein</fullName>
    </submittedName>
</protein>
<keyword evidence="1" id="KW-1133">Transmembrane helix</keyword>
<comment type="caution">
    <text evidence="2">The sequence shown here is derived from an EMBL/GenBank/DDBJ whole genome shotgun (WGS) entry which is preliminary data.</text>
</comment>
<evidence type="ECO:0000313" key="2">
    <source>
        <dbReference type="EMBL" id="GGX73130.1"/>
    </source>
</evidence>
<evidence type="ECO:0000256" key="1">
    <source>
        <dbReference type="SAM" id="Phobius"/>
    </source>
</evidence>
<sequence>MNAFQKLDLAHSLMLLSLLAFVAATLTAYVWASDQHLLVQGMAHVSMLVLAVVFKLSYVLRLHALQTLGRTVN</sequence>
<organism evidence="2 3">
    <name type="scientific">Saccharospirillum salsuginis</name>
    <dbReference type="NCBI Taxonomy" id="418750"/>
    <lineage>
        <taxon>Bacteria</taxon>
        <taxon>Pseudomonadati</taxon>
        <taxon>Pseudomonadota</taxon>
        <taxon>Gammaproteobacteria</taxon>
        <taxon>Oceanospirillales</taxon>
        <taxon>Saccharospirillaceae</taxon>
        <taxon>Saccharospirillum</taxon>
    </lineage>
</organism>
<accession>A0A918KSX0</accession>